<dbReference type="GO" id="GO:0006865">
    <property type="term" value="P:amino acid transport"/>
    <property type="evidence" value="ECO:0007669"/>
    <property type="project" value="TreeGrafter"/>
</dbReference>
<reference evidence="11 12" key="1">
    <citation type="submission" date="2020-08" db="EMBL/GenBank/DDBJ databases">
        <title>Genomic Encyclopedia of Type Strains, Phase IV (KMG-IV): sequencing the most valuable type-strain genomes for metagenomic binning, comparative biology and taxonomic classification.</title>
        <authorList>
            <person name="Goeker M."/>
        </authorList>
    </citation>
    <scope>NUCLEOTIDE SEQUENCE [LARGE SCALE GENOMIC DNA]</scope>
    <source>
        <strain evidence="11 12">DSM 12141</strain>
    </source>
</reference>
<dbReference type="AlphaFoldDB" id="A0A7W9WPK8"/>
<dbReference type="InterPro" id="IPR010065">
    <property type="entry name" value="AA_ABC_transptr_permease_3TM"/>
</dbReference>
<feature type="transmembrane region" description="Helical" evidence="9">
    <location>
        <begin position="66"/>
        <end position="87"/>
    </location>
</feature>
<gene>
    <name evidence="11" type="ORF">HNR28_001975</name>
</gene>
<evidence type="ECO:0000256" key="2">
    <source>
        <dbReference type="ARBA" id="ARBA00010072"/>
    </source>
</evidence>
<feature type="transmembrane region" description="Helical" evidence="9">
    <location>
        <begin position="34"/>
        <end position="54"/>
    </location>
</feature>
<keyword evidence="8 9" id="KW-0472">Membrane</keyword>
<sequence length="238" mass="26958">MESVTSLLPRLLDPALLETYGARMLGGFWITLKLVALSFALGWLLGWLLVLGRLSRHRLVRGLSRGYVYFFRGSPLLAQLFLLYYGMSAFRGFWQAIDLWWFFRDPWWCALLAFSLNTAAYQAEIFRGSLLAIPAGQKEACRALGLGPAQSFLRVILPQSMRIAIGPLGNEMILLVKASAIASLVTVYDVMGVTKLAYSRTFDFEIYLWAAALYLLIVEVLRRTLRIMEGRLSRHLGR</sequence>
<comment type="caution">
    <text evidence="11">The sequence shown here is derived from an EMBL/GenBank/DDBJ whole genome shotgun (WGS) entry which is preliminary data.</text>
</comment>
<organism evidence="11 12">
    <name type="scientific">Castellaniella defragrans</name>
    <name type="common">Alcaligenes defragrans</name>
    <dbReference type="NCBI Taxonomy" id="75697"/>
    <lineage>
        <taxon>Bacteria</taxon>
        <taxon>Pseudomonadati</taxon>
        <taxon>Pseudomonadota</taxon>
        <taxon>Betaproteobacteria</taxon>
        <taxon>Burkholderiales</taxon>
        <taxon>Alcaligenaceae</taxon>
        <taxon>Castellaniella</taxon>
    </lineage>
</organism>
<dbReference type="RefSeq" id="WP_043681814.1">
    <property type="nucleotide sequence ID" value="NZ_JACHIB010000010.1"/>
</dbReference>
<evidence type="ECO:0000259" key="10">
    <source>
        <dbReference type="PROSITE" id="PS50928"/>
    </source>
</evidence>
<evidence type="ECO:0000256" key="6">
    <source>
        <dbReference type="ARBA" id="ARBA00022692"/>
    </source>
</evidence>
<keyword evidence="4" id="KW-1003">Cell membrane</keyword>
<accession>A0A7W9WPK8</accession>
<dbReference type="CDD" id="cd06261">
    <property type="entry name" value="TM_PBP2"/>
    <property type="match status" value="1"/>
</dbReference>
<dbReference type="PANTHER" id="PTHR30614">
    <property type="entry name" value="MEMBRANE COMPONENT OF AMINO ACID ABC TRANSPORTER"/>
    <property type="match status" value="1"/>
</dbReference>
<evidence type="ECO:0000256" key="1">
    <source>
        <dbReference type="ARBA" id="ARBA00004429"/>
    </source>
</evidence>
<dbReference type="Proteomes" id="UP000541136">
    <property type="component" value="Unassembled WGS sequence"/>
</dbReference>
<dbReference type="Pfam" id="PF00528">
    <property type="entry name" value="BPD_transp_1"/>
    <property type="match status" value="1"/>
</dbReference>
<comment type="similarity">
    <text evidence="2">Belongs to the binding-protein-dependent transport system permease family. HisMQ subfamily.</text>
</comment>
<evidence type="ECO:0000256" key="7">
    <source>
        <dbReference type="ARBA" id="ARBA00022989"/>
    </source>
</evidence>
<keyword evidence="7 9" id="KW-1133">Transmembrane helix</keyword>
<dbReference type="GO" id="GO:0043190">
    <property type="term" value="C:ATP-binding cassette (ABC) transporter complex"/>
    <property type="evidence" value="ECO:0007669"/>
    <property type="project" value="InterPro"/>
</dbReference>
<dbReference type="EMBL" id="JACHIB010000010">
    <property type="protein sequence ID" value="MBB6083930.1"/>
    <property type="molecule type" value="Genomic_DNA"/>
</dbReference>
<evidence type="ECO:0000313" key="12">
    <source>
        <dbReference type="Proteomes" id="UP000541136"/>
    </source>
</evidence>
<dbReference type="Gene3D" id="1.10.3720.10">
    <property type="entry name" value="MetI-like"/>
    <property type="match status" value="1"/>
</dbReference>
<dbReference type="InterPro" id="IPR035906">
    <property type="entry name" value="MetI-like_sf"/>
</dbReference>
<dbReference type="SUPFAM" id="SSF161098">
    <property type="entry name" value="MetI-like"/>
    <property type="match status" value="1"/>
</dbReference>
<evidence type="ECO:0000313" key="11">
    <source>
        <dbReference type="EMBL" id="MBB6083930.1"/>
    </source>
</evidence>
<protein>
    <submittedName>
        <fullName evidence="11">Polar amino acid transport system permease protein</fullName>
    </submittedName>
</protein>
<keyword evidence="5" id="KW-0997">Cell inner membrane</keyword>
<proteinExistence type="inferred from homology"/>
<dbReference type="InterPro" id="IPR000515">
    <property type="entry name" value="MetI-like"/>
</dbReference>
<dbReference type="PROSITE" id="PS50928">
    <property type="entry name" value="ABC_TM1"/>
    <property type="match status" value="1"/>
</dbReference>
<feature type="transmembrane region" description="Helical" evidence="9">
    <location>
        <begin position="206"/>
        <end position="225"/>
    </location>
</feature>
<evidence type="ECO:0000256" key="9">
    <source>
        <dbReference type="RuleBase" id="RU363032"/>
    </source>
</evidence>
<evidence type="ECO:0000256" key="4">
    <source>
        <dbReference type="ARBA" id="ARBA00022475"/>
    </source>
</evidence>
<evidence type="ECO:0000256" key="8">
    <source>
        <dbReference type="ARBA" id="ARBA00023136"/>
    </source>
</evidence>
<evidence type="ECO:0000256" key="3">
    <source>
        <dbReference type="ARBA" id="ARBA00022448"/>
    </source>
</evidence>
<keyword evidence="6 9" id="KW-0812">Transmembrane</keyword>
<name>A0A7W9WPK8_CASDE</name>
<dbReference type="NCBIfam" id="TIGR01726">
    <property type="entry name" value="HEQRo_perm_3TM"/>
    <property type="match status" value="1"/>
</dbReference>
<feature type="domain" description="ABC transmembrane type-1" evidence="10">
    <location>
        <begin position="28"/>
        <end position="226"/>
    </location>
</feature>
<dbReference type="GO" id="GO:0022857">
    <property type="term" value="F:transmembrane transporter activity"/>
    <property type="evidence" value="ECO:0007669"/>
    <property type="project" value="InterPro"/>
</dbReference>
<dbReference type="PANTHER" id="PTHR30614:SF10">
    <property type="entry name" value="ARGININE ABC TRANSPORTER PERMEASE PROTEIN ARTM"/>
    <property type="match status" value="1"/>
</dbReference>
<dbReference type="InterPro" id="IPR043429">
    <property type="entry name" value="ArtM/GltK/GlnP/TcyL/YhdX-like"/>
</dbReference>
<comment type="subcellular location">
    <subcellularLocation>
        <location evidence="1">Cell inner membrane</location>
        <topology evidence="1">Multi-pass membrane protein</topology>
    </subcellularLocation>
    <subcellularLocation>
        <location evidence="9">Cell membrane</location>
        <topology evidence="9">Multi-pass membrane protein</topology>
    </subcellularLocation>
</comment>
<evidence type="ECO:0000256" key="5">
    <source>
        <dbReference type="ARBA" id="ARBA00022519"/>
    </source>
</evidence>
<keyword evidence="3 9" id="KW-0813">Transport</keyword>